<reference evidence="10 11" key="1">
    <citation type="submission" date="2021-04" db="EMBL/GenBank/DDBJ databases">
        <authorList>
            <person name="Ivanova A."/>
        </authorList>
    </citation>
    <scope>NUCLEOTIDE SEQUENCE [LARGE SCALE GENOMIC DNA]</scope>
    <source>
        <strain evidence="10 11">G18</strain>
    </source>
</reference>
<dbReference type="Pfam" id="PF02565">
    <property type="entry name" value="RecO_C"/>
    <property type="match status" value="2"/>
</dbReference>
<dbReference type="SUPFAM" id="SSF57863">
    <property type="entry name" value="ArfGap/RecO-like zinc finger"/>
    <property type="match status" value="2"/>
</dbReference>
<dbReference type="NCBIfam" id="TIGR00613">
    <property type="entry name" value="reco"/>
    <property type="match status" value="1"/>
</dbReference>
<evidence type="ECO:0000256" key="6">
    <source>
        <dbReference type="ARBA" id="ARBA00033409"/>
    </source>
</evidence>
<dbReference type="Pfam" id="PF11967">
    <property type="entry name" value="RecO_N"/>
    <property type="match status" value="1"/>
</dbReference>
<evidence type="ECO:0000256" key="7">
    <source>
        <dbReference type="HAMAP-Rule" id="MF_00201"/>
    </source>
</evidence>
<evidence type="ECO:0000256" key="5">
    <source>
        <dbReference type="ARBA" id="ARBA00023204"/>
    </source>
</evidence>
<evidence type="ECO:0000256" key="1">
    <source>
        <dbReference type="ARBA" id="ARBA00007452"/>
    </source>
</evidence>
<comment type="similarity">
    <text evidence="1 7">Belongs to the RecO family.</text>
</comment>
<keyword evidence="4 7" id="KW-0233">DNA recombination</keyword>
<evidence type="ECO:0000259" key="9">
    <source>
        <dbReference type="Pfam" id="PF11967"/>
    </source>
</evidence>
<dbReference type="InterPro" id="IPR042242">
    <property type="entry name" value="RecO_C"/>
</dbReference>
<dbReference type="Proteomes" id="UP000676565">
    <property type="component" value="Unassembled WGS sequence"/>
</dbReference>
<gene>
    <name evidence="7 10" type="primary">recO</name>
    <name evidence="10" type="ORF">J8F10_10625</name>
</gene>
<dbReference type="InterPro" id="IPR012340">
    <property type="entry name" value="NA-bd_OB-fold"/>
</dbReference>
<evidence type="ECO:0000256" key="3">
    <source>
        <dbReference type="ARBA" id="ARBA00022763"/>
    </source>
</evidence>
<evidence type="ECO:0000256" key="8">
    <source>
        <dbReference type="SAM" id="MobiDB-lite"/>
    </source>
</evidence>
<dbReference type="PANTHER" id="PTHR33991">
    <property type="entry name" value="DNA REPAIR PROTEIN RECO"/>
    <property type="match status" value="1"/>
</dbReference>
<keyword evidence="3 7" id="KW-0227">DNA damage</keyword>
<dbReference type="RefSeq" id="WP_210653800.1">
    <property type="nucleotide sequence ID" value="NZ_JAGKQQ010000001.1"/>
</dbReference>
<dbReference type="Gene3D" id="1.20.1440.120">
    <property type="entry name" value="Recombination protein O, C-terminal domain"/>
    <property type="match status" value="1"/>
</dbReference>
<evidence type="ECO:0000256" key="2">
    <source>
        <dbReference type="ARBA" id="ARBA00021310"/>
    </source>
</evidence>
<keyword evidence="5 7" id="KW-0234">DNA repair</keyword>
<keyword evidence="11" id="KW-1185">Reference proteome</keyword>
<feature type="region of interest" description="Disordered" evidence="8">
    <location>
        <begin position="126"/>
        <end position="177"/>
    </location>
</feature>
<evidence type="ECO:0000256" key="4">
    <source>
        <dbReference type="ARBA" id="ARBA00023172"/>
    </source>
</evidence>
<comment type="function">
    <text evidence="7">Involved in DNA repair and RecF pathway recombination.</text>
</comment>
<evidence type="ECO:0000313" key="10">
    <source>
        <dbReference type="EMBL" id="MBP3955736.1"/>
    </source>
</evidence>
<evidence type="ECO:0000313" key="11">
    <source>
        <dbReference type="Proteomes" id="UP000676565"/>
    </source>
</evidence>
<proteinExistence type="inferred from homology"/>
<dbReference type="InterPro" id="IPR022572">
    <property type="entry name" value="DNA_rep/recomb_RecO_N"/>
</dbReference>
<dbReference type="Gene3D" id="2.40.50.140">
    <property type="entry name" value="Nucleic acid-binding proteins"/>
    <property type="match status" value="1"/>
</dbReference>
<dbReference type="InterPro" id="IPR037278">
    <property type="entry name" value="ARFGAP/RecO"/>
</dbReference>
<dbReference type="EMBL" id="JAGKQQ010000001">
    <property type="protein sequence ID" value="MBP3955736.1"/>
    <property type="molecule type" value="Genomic_DNA"/>
</dbReference>
<dbReference type="HAMAP" id="MF_00201">
    <property type="entry name" value="RecO"/>
    <property type="match status" value="1"/>
</dbReference>
<name>A0ABS5BPZ9_9BACT</name>
<sequence>MPAEKALAIVVRGTDWSETSRIATLFTREFGKVRALAKGGRRLKSNFDVAFDLLTVCEIVFIRKASGLDLLTEARMNEQFPALRQNLPALYAGYYIAELLADGTQDYDPHAPLFDAAIQTLRSLGKEKQPPPLSPLPEGKGEQTGGGLEHNTRADEFLGSPPFLSGSGGGLPATADRSSLLEKGAGGMGSSRVGGAGSAALAASVSAFELVWLHELGYSPRLEACATCGRERLNPTARAFFSPTAGGVLCPECGPQVADRRMVSGESLEALRALSVTSAGGAAPELPPGARAEVRHVLGYAVSCVLGRRPRLLSFVDGR</sequence>
<accession>A0ABS5BPZ9</accession>
<dbReference type="InterPro" id="IPR003717">
    <property type="entry name" value="RecO"/>
</dbReference>
<dbReference type="SUPFAM" id="SSF50249">
    <property type="entry name" value="Nucleic acid-binding proteins"/>
    <property type="match status" value="1"/>
</dbReference>
<comment type="caution">
    <text evidence="10">The sequence shown here is derived from an EMBL/GenBank/DDBJ whole genome shotgun (WGS) entry which is preliminary data.</text>
</comment>
<feature type="domain" description="DNA replication/recombination mediator RecO N-terminal" evidence="9">
    <location>
        <begin position="5"/>
        <end position="79"/>
    </location>
</feature>
<protein>
    <recommendedName>
        <fullName evidence="2 7">DNA repair protein RecO</fullName>
    </recommendedName>
    <alternativeName>
        <fullName evidence="6 7">Recombination protein O</fullName>
    </alternativeName>
</protein>
<organism evidence="10 11">
    <name type="scientific">Gemmata palustris</name>
    <dbReference type="NCBI Taxonomy" id="2822762"/>
    <lineage>
        <taxon>Bacteria</taxon>
        <taxon>Pseudomonadati</taxon>
        <taxon>Planctomycetota</taxon>
        <taxon>Planctomycetia</taxon>
        <taxon>Gemmatales</taxon>
        <taxon>Gemmataceae</taxon>
        <taxon>Gemmata</taxon>
    </lineage>
</organism>
<dbReference type="PANTHER" id="PTHR33991:SF1">
    <property type="entry name" value="DNA REPAIR PROTEIN RECO"/>
    <property type="match status" value="1"/>
</dbReference>